<reference evidence="1" key="1">
    <citation type="submission" date="2019-08" db="EMBL/GenBank/DDBJ databases">
        <authorList>
            <person name="Kucharzyk K."/>
            <person name="Murdoch R.W."/>
            <person name="Higgins S."/>
            <person name="Loffler F."/>
        </authorList>
    </citation>
    <scope>NUCLEOTIDE SEQUENCE</scope>
</reference>
<comment type="caution">
    <text evidence="1">The sequence shown here is derived from an EMBL/GenBank/DDBJ whole genome shotgun (WGS) entry which is preliminary data.</text>
</comment>
<dbReference type="Pfam" id="PF11013">
    <property type="entry name" value="DUF2851"/>
    <property type="match status" value="1"/>
</dbReference>
<proteinExistence type="predicted"/>
<gene>
    <name evidence="1" type="ORF">SDC9_43427</name>
</gene>
<dbReference type="InterPro" id="IPR021272">
    <property type="entry name" value="DUF2851"/>
</dbReference>
<evidence type="ECO:0008006" key="2">
    <source>
        <dbReference type="Google" id="ProtNLM"/>
    </source>
</evidence>
<dbReference type="AlphaFoldDB" id="A0A644W105"/>
<accession>A0A644W105</accession>
<organism evidence="1">
    <name type="scientific">bioreactor metagenome</name>
    <dbReference type="NCBI Taxonomy" id="1076179"/>
    <lineage>
        <taxon>unclassified sequences</taxon>
        <taxon>metagenomes</taxon>
        <taxon>ecological metagenomes</taxon>
    </lineage>
</organism>
<name>A0A644W105_9ZZZZ</name>
<protein>
    <recommendedName>
        <fullName evidence="2">DUF2851 domain-containing protein</fullName>
    </recommendedName>
</protein>
<dbReference type="EMBL" id="VSSQ01000546">
    <property type="protein sequence ID" value="MPL97238.1"/>
    <property type="molecule type" value="Genomic_DNA"/>
</dbReference>
<sequence>MREFVLHYIWQHKLFVQHDLHTTDGQRIEVIDVGKPNTHAGPDFFNAKIKIGKTIWAGNVEIHNLASDWNKHRHQQDRNYGNVILHVVKKADVPVFLADGQKLPQLELSYATEIETNYEVLVSGTKWIACADKISGVPEIYIRAWKNALLLERVEQKTQEINAILQSGNNHWEEVCFVIISKSFGFSVNNDAFLSLAKSLPLMLILKNCRNVVQLEALLFGQSGLLKDLTCQDDYIEVLKREYAFLQQKYRLQPMDGKEWRLLRLRPDNFPYIRIAQLAALFYKRRQLFSQLLESPDVVSLMQLFDAVEVSDYWKCHYIPGETHVSKLKKIGKESVYSILINAVVPLLFCYGVHKELQSLKDKALLLLENIPAENNYITRRWRDTGLKLDSAADSQALICLYKRYCEAKDCLRCRIGHKVLTTIV</sequence>
<evidence type="ECO:0000313" key="1">
    <source>
        <dbReference type="EMBL" id="MPL97238.1"/>
    </source>
</evidence>